<dbReference type="InterPro" id="IPR010159">
    <property type="entry name" value="N-acyl_aa_amidohydrolase"/>
</dbReference>
<dbReference type="InterPro" id="IPR002933">
    <property type="entry name" value="Peptidase_M20"/>
</dbReference>
<dbReference type="Gene3D" id="3.30.70.360">
    <property type="match status" value="1"/>
</dbReference>
<dbReference type="AlphaFoldDB" id="A0A2P5X946"/>
<dbReference type="PIRSF" id="PIRSF036696">
    <property type="entry name" value="ACY-1"/>
    <property type="match status" value="1"/>
</dbReference>
<dbReference type="GO" id="GO:0006520">
    <property type="term" value="P:amino acid metabolic process"/>
    <property type="evidence" value="ECO:0007669"/>
    <property type="project" value="InterPro"/>
</dbReference>
<feature type="active site" description="Proton acceptor" evidence="1">
    <location>
        <position position="145"/>
    </location>
</feature>
<feature type="binding site" evidence="2">
    <location>
        <position position="173"/>
    </location>
    <ligand>
        <name>Zn(2+)</name>
        <dbReference type="ChEBI" id="CHEBI:29105"/>
        <label>1</label>
    </ligand>
</feature>
<feature type="binding site" evidence="2">
    <location>
        <position position="111"/>
    </location>
    <ligand>
        <name>Zn(2+)</name>
        <dbReference type="ChEBI" id="CHEBI:29105"/>
        <label>1</label>
    </ligand>
</feature>
<dbReference type="OrthoDB" id="3064516at2759"/>
<name>A0A2P5X946_GOSBA</name>
<evidence type="ECO:0000313" key="3">
    <source>
        <dbReference type="EMBL" id="PPR99851.1"/>
    </source>
</evidence>
<accession>A0A2P5X946</accession>
<dbReference type="NCBIfam" id="TIGR01880">
    <property type="entry name" value="Ac-peptdase-euk"/>
    <property type="match status" value="1"/>
</dbReference>
<dbReference type="FunFam" id="1.10.150.900:FF:000001">
    <property type="entry name" value="Aminoacylase-1, putative"/>
    <property type="match status" value="1"/>
</dbReference>
<gene>
    <name evidence="3" type="ORF">GOBAR_AA20816</name>
</gene>
<dbReference type="PANTHER" id="PTHR45892:SF3">
    <property type="entry name" value="PUTATIVE-RELATED"/>
    <property type="match status" value="1"/>
</dbReference>
<feature type="binding site" evidence="2">
    <location>
        <position position="111"/>
    </location>
    <ligand>
        <name>Zn(2+)</name>
        <dbReference type="ChEBI" id="CHEBI:29105"/>
        <label>2</label>
    </ligand>
</feature>
<evidence type="ECO:0000256" key="2">
    <source>
        <dbReference type="PIRSR" id="PIRSR036696-2"/>
    </source>
</evidence>
<dbReference type="FunFam" id="3.40.630.10:FF:000019">
    <property type="entry name" value="Aminoacylase 1"/>
    <property type="match status" value="1"/>
</dbReference>
<dbReference type="PANTHER" id="PTHR45892">
    <property type="entry name" value="AMINOACYLASE-1"/>
    <property type="match status" value="1"/>
</dbReference>
<dbReference type="Gene3D" id="3.40.630.10">
    <property type="entry name" value="Zn peptidases"/>
    <property type="match status" value="1"/>
</dbReference>
<proteinExistence type="predicted"/>
<dbReference type="GO" id="GO:0004046">
    <property type="term" value="F:aminoacylase activity"/>
    <property type="evidence" value="ECO:0007669"/>
    <property type="project" value="InterPro"/>
</dbReference>
<sequence length="473" mass="53436">MGFHSQEDTPIARFLRYLQFNTAHPNPNYADPISFLISQANAIGLQARTLEFTLSKPLLLLTWPGSNPSLPSVLFNSHLDSVPAEPSKWIYPPFSATLAPDGKIYARGAQDDKCIAMQYLEAIRNLKANGFTPLRTVHISYVPDEEIGGFDGSAKFTGSKEFEDLNVGFVLDEGQASTGDEFRVFYADRTPWELKIKATGDPGHGSRLYDNGAMENLMKSVEVITKFRESQFDIVKSGEAMNSEGFVMNMQPSEGEAGFDLRLPPTADPDLIKKRIAEEWAPARRNMTYEVIEKGPIRDYLDRPLMTLTNDSNPWWPVFKQAIEAAGGKLSRPEILASTTDARFMRQRGIPTFGFSPMTNTPILLHDHNEFLKDTVYLRGIEVYESDIEQVSRKREWSVKREKSEGMWESEGRNSQKQETISGLKCFTYPLLHQIQIEENQILDKSSASPLALEYTVKNMKEGKGRSLMGRRR</sequence>
<dbReference type="SUPFAM" id="SSF53187">
    <property type="entry name" value="Zn-dependent exopeptidases"/>
    <property type="match status" value="1"/>
</dbReference>
<organism evidence="3 4">
    <name type="scientific">Gossypium barbadense</name>
    <name type="common">Sea Island cotton</name>
    <name type="synonym">Hibiscus barbadensis</name>
    <dbReference type="NCBI Taxonomy" id="3634"/>
    <lineage>
        <taxon>Eukaryota</taxon>
        <taxon>Viridiplantae</taxon>
        <taxon>Streptophyta</taxon>
        <taxon>Embryophyta</taxon>
        <taxon>Tracheophyta</taxon>
        <taxon>Spermatophyta</taxon>
        <taxon>Magnoliopsida</taxon>
        <taxon>eudicotyledons</taxon>
        <taxon>Gunneridae</taxon>
        <taxon>Pentapetalae</taxon>
        <taxon>rosids</taxon>
        <taxon>malvids</taxon>
        <taxon>Malvales</taxon>
        <taxon>Malvaceae</taxon>
        <taxon>Malvoideae</taxon>
        <taxon>Gossypium</taxon>
    </lineage>
</organism>
<dbReference type="InterPro" id="IPR052083">
    <property type="entry name" value="Aminoacylase-1_M20A"/>
</dbReference>
<feature type="binding site" evidence="2">
    <location>
        <position position="78"/>
    </location>
    <ligand>
        <name>Zn(2+)</name>
        <dbReference type="ChEBI" id="CHEBI:29105"/>
        <label>1</label>
    </ligand>
</feature>
<evidence type="ECO:0000256" key="1">
    <source>
        <dbReference type="PIRSR" id="PIRSR036696-1"/>
    </source>
</evidence>
<protein>
    <submittedName>
        <fullName evidence="3">Uncharacterized protein</fullName>
    </submittedName>
</protein>
<dbReference type="Proteomes" id="UP000239757">
    <property type="component" value="Unassembled WGS sequence"/>
</dbReference>
<feature type="binding site" evidence="2">
    <location>
        <position position="366"/>
    </location>
    <ligand>
        <name>Zn(2+)</name>
        <dbReference type="ChEBI" id="CHEBI:29105"/>
        <label>2</label>
    </ligand>
</feature>
<dbReference type="EMBL" id="KZ665418">
    <property type="protein sequence ID" value="PPR99851.1"/>
    <property type="molecule type" value="Genomic_DNA"/>
</dbReference>
<dbReference type="Gene3D" id="1.10.150.900">
    <property type="match status" value="1"/>
</dbReference>
<comment type="cofactor">
    <cofactor evidence="2">
        <name>Zn(2+)</name>
        <dbReference type="ChEBI" id="CHEBI:29105"/>
    </cofactor>
    <text evidence="2">Binds 2 Zn(2+) ions per subunit.</text>
</comment>
<feature type="active site" evidence="1">
    <location>
        <position position="80"/>
    </location>
</feature>
<evidence type="ECO:0000313" key="4">
    <source>
        <dbReference type="Proteomes" id="UP000239757"/>
    </source>
</evidence>
<keyword evidence="2" id="KW-0862">Zinc</keyword>
<reference evidence="3 4" key="1">
    <citation type="submission" date="2015-01" db="EMBL/GenBank/DDBJ databases">
        <title>Genome of allotetraploid Gossypium barbadense reveals genomic plasticity and fiber elongation in cotton evolution.</title>
        <authorList>
            <person name="Chen X."/>
            <person name="Liu X."/>
            <person name="Zhao B."/>
            <person name="Zheng H."/>
            <person name="Hu Y."/>
            <person name="Lu G."/>
            <person name="Yang C."/>
            <person name="Chen J."/>
            <person name="Shan C."/>
            <person name="Zhang L."/>
            <person name="Zhou Y."/>
            <person name="Wang L."/>
            <person name="Guo W."/>
            <person name="Bai Y."/>
            <person name="Ruan J."/>
            <person name="Shangguan X."/>
            <person name="Mao Y."/>
            <person name="Jiang J."/>
            <person name="Zhu Y."/>
            <person name="Lei J."/>
            <person name="Kang H."/>
            <person name="Chen S."/>
            <person name="He X."/>
            <person name="Wang R."/>
            <person name="Wang Y."/>
            <person name="Chen J."/>
            <person name="Wang L."/>
            <person name="Yu S."/>
            <person name="Wang B."/>
            <person name="Wei J."/>
            <person name="Song S."/>
            <person name="Lu X."/>
            <person name="Gao Z."/>
            <person name="Gu W."/>
            <person name="Deng X."/>
            <person name="Ma D."/>
            <person name="Wang S."/>
            <person name="Liang W."/>
            <person name="Fang L."/>
            <person name="Cai C."/>
            <person name="Zhu X."/>
            <person name="Zhou B."/>
            <person name="Zhang Y."/>
            <person name="Chen Z."/>
            <person name="Xu S."/>
            <person name="Zhu R."/>
            <person name="Wang S."/>
            <person name="Zhang T."/>
            <person name="Zhao G."/>
        </authorList>
    </citation>
    <scope>NUCLEOTIDE SEQUENCE [LARGE SCALE GENOMIC DNA]</scope>
    <source>
        <strain evidence="4">cv. Xinhai21</strain>
        <tissue evidence="3">Leaf</tissue>
    </source>
</reference>
<dbReference type="GO" id="GO:0005737">
    <property type="term" value="C:cytoplasm"/>
    <property type="evidence" value="ECO:0007669"/>
    <property type="project" value="InterPro"/>
</dbReference>
<dbReference type="Pfam" id="PF01546">
    <property type="entry name" value="Peptidase_M20"/>
    <property type="match status" value="1"/>
</dbReference>
<keyword evidence="2" id="KW-0479">Metal-binding</keyword>
<dbReference type="GO" id="GO:0046872">
    <property type="term" value="F:metal ion binding"/>
    <property type="evidence" value="ECO:0007669"/>
    <property type="project" value="UniProtKB-KW"/>
</dbReference>
<feature type="binding site" evidence="2">
    <location>
        <position position="146"/>
    </location>
    <ligand>
        <name>Zn(2+)</name>
        <dbReference type="ChEBI" id="CHEBI:29105"/>
        <label>2</label>
    </ligand>
</feature>